<proteinExistence type="predicted"/>
<dbReference type="PANTHER" id="PTHR23329">
    <property type="entry name" value="TUFTELIN-INTERACTING PROTEIN 11-RELATED"/>
    <property type="match status" value="1"/>
</dbReference>
<protein>
    <recommendedName>
        <fullName evidence="2">GCF C-terminal domain-containing protein</fullName>
    </recommendedName>
</protein>
<feature type="compositionally biased region" description="Pro residues" evidence="1">
    <location>
        <begin position="399"/>
        <end position="409"/>
    </location>
</feature>
<sequence>MKHEKERLDQVCEQEDKLIMKLRKVLDIVESCEKRSLPGCDNPLTLDETAGIFKMLQDDFYEEYRMYDLAALAVALVFPLMKQYFNDWDPLGNPRHGREVVKQWQYLLEEQNQLFTAPDPSNMDVYQRLLWDIWLPVVRRTILNWNVRNCDALIEMLEIWMPVLPPWIMENILNQLVFPRLLQEVETWNPLTDTMPIHAWLHPWLPLMGDKLEPLYAPIRHKIASALTSWHPSDTSAKVILQPWVRVFKQGHMEAFLVKNIVPKLGLCMQEFVINPHQQILDPFNWVMSWSDIIPIKHLVGMLEKTFFPKWLNVLCTWLSNMPNYEEVTKWYLGWKSMFSDVYLSHPTVKDYFNKALDIMNRAVSGNFQPGVKENMAYFAHNERKHLADAAPRSGSNSPVPPPPKPPAEFPGARSATGSSTYPTSFKDLLEKKAEENGILFMPIQGRTQEAKQVYRFGKNMIYLDRSVVFICEKNNQWVPISLQNLVDVSIG</sequence>
<keyword evidence="4" id="KW-1185">Reference proteome</keyword>
<name>A0ABQ9FCF2_TEGGR</name>
<dbReference type="InterPro" id="IPR022783">
    <property type="entry name" value="GCFC_dom"/>
</dbReference>
<dbReference type="InterPro" id="IPR045211">
    <property type="entry name" value="TFP11/STIP/Ntr1"/>
</dbReference>
<dbReference type="Proteomes" id="UP001217089">
    <property type="component" value="Unassembled WGS sequence"/>
</dbReference>
<evidence type="ECO:0000313" key="4">
    <source>
        <dbReference type="Proteomes" id="UP001217089"/>
    </source>
</evidence>
<evidence type="ECO:0000313" key="3">
    <source>
        <dbReference type="EMBL" id="KAJ8315005.1"/>
    </source>
</evidence>
<feature type="domain" description="GCF C-terminal" evidence="2">
    <location>
        <begin position="46"/>
        <end position="315"/>
    </location>
</feature>
<accession>A0ABQ9FCF2</accession>
<comment type="caution">
    <text evidence="3">The sequence shown here is derived from an EMBL/GenBank/DDBJ whole genome shotgun (WGS) entry which is preliminary data.</text>
</comment>
<evidence type="ECO:0000259" key="2">
    <source>
        <dbReference type="Pfam" id="PF07842"/>
    </source>
</evidence>
<organism evidence="3 4">
    <name type="scientific">Tegillarca granosa</name>
    <name type="common">Malaysian cockle</name>
    <name type="synonym">Anadara granosa</name>
    <dbReference type="NCBI Taxonomy" id="220873"/>
    <lineage>
        <taxon>Eukaryota</taxon>
        <taxon>Metazoa</taxon>
        <taxon>Spiralia</taxon>
        <taxon>Lophotrochozoa</taxon>
        <taxon>Mollusca</taxon>
        <taxon>Bivalvia</taxon>
        <taxon>Autobranchia</taxon>
        <taxon>Pteriomorphia</taxon>
        <taxon>Arcoida</taxon>
        <taxon>Arcoidea</taxon>
        <taxon>Arcidae</taxon>
        <taxon>Tegillarca</taxon>
    </lineage>
</organism>
<dbReference type="Pfam" id="PF07842">
    <property type="entry name" value="GCFC"/>
    <property type="match status" value="1"/>
</dbReference>
<feature type="region of interest" description="Disordered" evidence="1">
    <location>
        <begin position="389"/>
        <end position="421"/>
    </location>
</feature>
<dbReference type="EMBL" id="JARBDR010000337">
    <property type="protein sequence ID" value="KAJ8315005.1"/>
    <property type="molecule type" value="Genomic_DNA"/>
</dbReference>
<reference evidence="3 4" key="1">
    <citation type="submission" date="2022-12" db="EMBL/GenBank/DDBJ databases">
        <title>Chromosome-level genome of Tegillarca granosa.</title>
        <authorList>
            <person name="Kim J."/>
        </authorList>
    </citation>
    <scope>NUCLEOTIDE SEQUENCE [LARGE SCALE GENOMIC DNA]</scope>
    <source>
        <strain evidence="3">Teg-2019</strain>
        <tissue evidence="3">Adductor muscle</tissue>
    </source>
</reference>
<dbReference type="PANTHER" id="PTHR23329:SF1">
    <property type="entry name" value="TUFTELIN-INTERACTING PROTEIN 11"/>
    <property type="match status" value="1"/>
</dbReference>
<gene>
    <name evidence="3" type="ORF">KUTeg_007155</name>
</gene>
<evidence type="ECO:0000256" key="1">
    <source>
        <dbReference type="SAM" id="MobiDB-lite"/>
    </source>
</evidence>